<name>A0ABQ8G3Z5_9PEZI</name>
<feature type="domain" description="BTB" evidence="2">
    <location>
        <begin position="18"/>
        <end position="93"/>
    </location>
</feature>
<evidence type="ECO:0000259" key="2">
    <source>
        <dbReference type="PROSITE" id="PS50097"/>
    </source>
</evidence>
<keyword evidence="4" id="KW-1185">Reference proteome</keyword>
<dbReference type="EMBL" id="JAGTJR010000021">
    <property type="protein sequence ID" value="KAH7043998.1"/>
    <property type="molecule type" value="Genomic_DNA"/>
</dbReference>
<evidence type="ECO:0000256" key="1">
    <source>
        <dbReference type="SAM" id="MobiDB-lite"/>
    </source>
</evidence>
<gene>
    <name evidence="3" type="ORF">B0J12DRAFT_701726</name>
</gene>
<comment type="caution">
    <text evidence="3">The sequence shown here is derived from an EMBL/GenBank/DDBJ whole genome shotgun (WGS) entry which is preliminary data.</text>
</comment>
<proteinExistence type="predicted"/>
<dbReference type="PANTHER" id="PTHR47843">
    <property type="entry name" value="BTB DOMAIN-CONTAINING PROTEIN-RELATED"/>
    <property type="match status" value="1"/>
</dbReference>
<accession>A0ABQ8G3Z5</accession>
<organism evidence="3 4">
    <name type="scientific">Macrophomina phaseolina</name>
    <dbReference type="NCBI Taxonomy" id="35725"/>
    <lineage>
        <taxon>Eukaryota</taxon>
        <taxon>Fungi</taxon>
        <taxon>Dikarya</taxon>
        <taxon>Ascomycota</taxon>
        <taxon>Pezizomycotina</taxon>
        <taxon>Dothideomycetes</taxon>
        <taxon>Dothideomycetes incertae sedis</taxon>
        <taxon>Botryosphaeriales</taxon>
        <taxon>Botryosphaeriaceae</taxon>
        <taxon>Macrophomina</taxon>
    </lineage>
</organism>
<protein>
    <recommendedName>
        <fullName evidence="2">BTB domain-containing protein</fullName>
    </recommendedName>
</protein>
<sequence length="195" mass="21050">MRARLISACRYYSSGLFSDLEIRASNGTGPAHRVHKLIVSAQCEFLADAINPLYSFKPPSQASQTNIVKLKHDQDIVRALLEYLYRFDYALPAEIGSSASADTGSPIPDTDGAQPSSSSSPSPSVIPLPPPPLLFHARLHAAAHFYGVPGLADLALARFVAGAAELWRMPAKLAVLRILLGRLLCSIDAASRWDK</sequence>
<dbReference type="CDD" id="cd18186">
    <property type="entry name" value="BTB_POZ_ZBTB_KLHL-like"/>
    <property type="match status" value="1"/>
</dbReference>
<feature type="region of interest" description="Disordered" evidence="1">
    <location>
        <begin position="100"/>
        <end position="125"/>
    </location>
</feature>
<dbReference type="PANTHER" id="PTHR47843:SF5">
    <property type="entry name" value="BTB_POZ DOMAIN PROTEIN"/>
    <property type="match status" value="1"/>
</dbReference>
<dbReference type="SUPFAM" id="SSF54695">
    <property type="entry name" value="POZ domain"/>
    <property type="match status" value="1"/>
</dbReference>
<evidence type="ECO:0000313" key="3">
    <source>
        <dbReference type="EMBL" id="KAH7043998.1"/>
    </source>
</evidence>
<dbReference type="InterPro" id="IPR011333">
    <property type="entry name" value="SKP1/BTB/POZ_sf"/>
</dbReference>
<dbReference type="Proteomes" id="UP000774617">
    <property type="component" value="Unassembled WGS sequence"/>
</dbReference>
<dbReference type="InterPro" id="IPR000210">
    <property type="entry name" value="BTB/POZ_dom"/>
</dbReference>
<evidence type="ECO:0000313" key="4">
    <source>
        <dbReference type="Proteomes" id="UP000774617"/>
    </source>
</evidence>
<reference evidence="3 4" key="1">
    <citation type="journal article" date="2021" name="Nat. Commun.">
        <title>Genetic determinants of endophytism in the Arabidopsis root mycobiome.</title>
        <authorList>
            <person name="Mesny F."/>
            <person name="Miyauchi S."/>
            <person name="Thiergart T."/>
            <person name="Pickel B."/>
            <person name="Atanasova L."/>
            <person name="Karlsson M."/>
            <person name="Huettel B."/>
            <person name="Barry K.W."/>
            <person name="Haridas S."/>
            <person name="Chen C."/>
            <person name="Bauer D."/>
            <person name="Andreopoulos W."/>
            <person name="Pangilinan J."/>
            <person name="LaButti K."/>
            <person name="Riley R."/>
            <person name="Lipzen A."/>
            <person name="Clum A."/>
            <person name="Drula E."/>
            <person name="Henrissat B."/>
            <person name="Kohler A."/>
            <person name="Grigoriev I.V."/>
            <person name="Martin F.M."/>
            <person name="Hacquard S."/>
        </authorList>
    </citation>
    <scope>NUCLEOTIDE SEQUENCE [LARGE SCALE GENOMIC DNA]</scope>
    <source>
        <strain evidence="3 4">MPI-SDFR-AT-0080</strain>
    </source>
</reference>
<dbReference type="PROSITE" id="PS50097">
    <property type="entry name" value="BTB"/>
    <property type="match status" value="1"/>
</dbReference>
<dbReference type="Gene3D" id="3.30.710.10">
    <property type="entry name" value="Potassium Channel Kv1.1, Chain A"/>
    <property type="match status" value="1"/>
</dbReference>